<reference evidence="2" key="1">
    <citation type="submission" date="2016-10" db="EMBL/GenBank/DDBJ databases">
        <authorList>
            <person name="Varghese N."/>
            <person name="Submissions S."/>
        </authorList>
    </citation>
    <scope>NUCLEOTIDE SEQUENCE [LARGE SCALE GENOMIC DNA]</scope>
    <source>
        <strain evidence="2">DSM 17453</strain>
    </source>
</reference>
<organism evidence="1 2">
    <name type="scientific">Chryseobacterium taichungense</name>
    <dbReference type="NCBI Taxonomy" id="295069"/>
    <lineage>
        <taxon>Bacteria</taxon>
        <taxon>Pseudomonadati</taxon>
        <taxon>Bacteroidota</taxon>
        <taxon>Flavobacteriia</taxon>
        <taxon>Flavobacteriales</taxon>
        <taxon>Weeksellaceae</taxon>
        <taxon>Chryseobacterium group</taxon>
        <taxon>Chryseobacterium</taxon>
    </lineage>
</organism>
<dbReference type="EMBL" id="FOBV01000004">
    <property type="protein sequence ID" value="SEM59635.1"/>
    <property type="molecule type" value="Genomic_DNA"/>
</dbReference>
<name>A0A1H7ZMS4_9FLAO</name>
<keyword evidence="2" id="KW-1185">Reference proteome</keyword>
<gene>
    <name evidence="1" type="ORF">SAMN05421856_104382</name>
</gene>
<proteinExistence type="predicted"/>
<protein>
    <submittedName>
        <fullName evidence="1">GLPGLI family protein</fullName>
    </submittedName>
</protein>
<dbReference type="Pfam" id="PF09697">
    <property type="entry name" value="Porph_ging"/>
    <property type="match status" value="1"/>
</dbReference>
<dbReference type="STRING" id="295069.SAMN05421856_104382"/>
<evidence type="ECO:0000313" key="1">
    <source>
        <dbReference type="EMBL" id="SEM59635.1"/>
    </source>
</evidence>
<dbReference type="OrthoDB" id="1440774at2"/>
<dbReference type="AlphaFoldDB" id="A0A1H7ZMS4"/>
<dbReference type="Proteomes" id="UP000199450">
    <property type="component" value="Unassembled WGS sequence"/>
</dbReference>
<dbReference type="RefSeq" id="WP_090000047.1">
    <property type="nucleotide sequence ID" value="NZ_FOBV01000004.1"/>
</dbReference>
<dbReference type="NCBIfam" id="TIGR01200">
    <property type="entry name" value="GLPGLI"/>
    <property type="match status" value="1"/>
</dbReference>
<sequence length="277" mass="32126">MNRILPVFIFLIICTSLNSQTMRFLYNYQFKSDSLHREKQASETMALDVSPENGSEFYSYKKYQQDSISKSGGNSTYETVDRAKVKFFVTKKYPDYASVLYTSIGPTAVNMSSNKKLEWNILPDKDSLEGYPVQKAILNFQGRRWTAWFTPEIQIQDGPYRFYGLPGLILKIEDQKADHIFTLIGIKKMGTEKISTSNFINRKSIEVNEQQFSKLWKNHKKDPARDYRMKYSGPSSGGNLNVGGQIISKREIIKKYEEQALEKIKSENNFIELEMYK</sequence>
<dbReference type="InterPro" id="IPR005901">
    <property type="entry name" value="GLPGLI"/>
</dbReference>
<evidence type="ECO:0000313" key="2">
    <source>
        <dbReference type="Proteomes" id="UP000199450"/>
    </source>
</evidence>
<accession>A0A1H7ZMS4</accession>